<dbReference type="EMBL" id="RCHU02000015">
    <property type="protein sequence ID" value="KAL3570269.1"/>
    <property type="molecule type" value="Genomic_DNA"/>
</dbReference>
<dbReference type="Proteomes" id="UP000309997">
    <property type="component" value="Unassembled WGS sequence"/>
</dbReference>
<accession>A0ACC4AVJ6</accession>
<reference evidence="1 2" key="1">
    <citation type="journal article" date="2024" name="Plant Biotechnol. J.">
        <title>Genome and CRISPR/Cas9 system of a widespread forest tree (Populus alba) in the world.</title>
        <authorList>
            <person name="Liu Y.J."/>
            <person name="Jiang P.F."/>
            <person name="Han X.M."/>
            <person name="Li X.Y."/>
            <person name="Wang H.M."/>
            <person name="Wang Y.J."/>
            <person name="Wang X.X."/>
            <person name="Zeng Q.Y."/>
        </authorList>
    </citation>
    <scope>NUCLEOTIDE SEQUENCE [LARGE SCALE GENOMIC DNA]</scope>
    <source>
        <strain evidence="2">cv. PAL-ZL1</strain>
    </source>
</reference>
<sequence>MPPRRSTRRRAKTTSKKSTRISKRQAVQSTEEEINEEIDVEEVKIKQEEINENDNVVDDLERSPDQLKGVNDDILDNKSLVVAFTKPEMDGVLEENLNFNGANHNSVEKETPASDEVVKSLEHMDGISRVQEGGDNEGNSDNVLKSPVHMDNCSRVQESGDKEGKGANGVKNDDYNEDNNAVQSPGHMKDFYGVQEGGDGEGKSAAEREGKDNVKNAEHSKGKNVMKSPGHLDDFLRVQEGGDEEGKRVDDVEDDEDNYVIKSPAHMDDISGVQEGGAEEGKSACERESIDGVKDNEGYKVNNFMKSPGHADEFIGVQDDGDEEMKSADDMEDNGDGEDNKVMESLGYLDDFSRVQEGSNEDGKSACERESIACAKDNEVNNSMKSPGPAGECIGDQDDGDEELRSADDMEDDGDGEDNKLMESLGHLDDCTDVQEGCDEEGDIADDVEDNEDSDDTEEVEDPSLTSSGKQRQLEIHVTTVHVKGLVKSWNVKKLKELCKQYGEIINVWLPRNFGAKHKDFGFIACSSHKSALACVEGINKTQLGGETKVKADLAKTRFRGAAQKKRRWGKHHAKYEEVETEIKAQAHGNKSKGTRKGGRSIAKEEIQAPSLLNSTKEGKPNNHRTSFSEGQDANSVKTAHKIKNLPQKRNDRGKRKIGHDLNSIQSKKSRGNAQGRQINRNSVRKTHREEGSSSISGSKRHRSDMEPHAGYIEPATRKPAQHYAGYAEAAHWHQGQSHLSYLQHSFQNQSQPSVRYIEPGLGRQALPHAGYIEPAVEKQGFVANDYSLRRAGGYSGQGNQGSAYVRESGVPSSYAQYYTNIAVYQVGILEVQLVETLVGHTGALSIPFIWSRSCRERQYNQASVGVVERWGRFERLAPPGFHFFNCLAGQCLAGVLSTRIHSLDVRIETKTKDNVFVQLVCSIQYRIVKENADDAFYELANPREQIQAYVFDVVRAIVPRMALDELFEQKGEVAIAVLEELEKVMGAYGYCIEHILMVDIIPDDTVRRAMNEINAAQRLQLASVYKGEAEKVLQVKRAEAEAEAKYLGGYFDTIKDLGNSSKNTTVFIPHGPGHVRDIGDQIRNGLMEASSAQIDQ</sequence>
<keyword evidence="2" id="KW-1185">Reference proteome</keyword>
<name>A0ACC4AVJ6_POPAL</name>
<evidence type="ECO:0000313" key="1">
    <source>
        <dbReference type="EMBL" id="KAL3570269.1"/>
    </source>
</evidence>
<protein>
    <submittedName>
        <fullName evidence="1">Uncharacterized protein</fullName>
    </submittedName>
</protein>
<proteinExistence type="predicted"/>
<organism evidence="1 2">
    <name type="scientific">Populus alba</name>
    <name type="common">White poplar</name>
    <dbReference type="NCBI Taxonomy" id="43335"/>
    <lineage>
        <taxon>Eukaryota</taxon>
        <taxon>Viridiplantae</taxon>
        <taxon>Streptophyta</taxon>
        <taxon>Embryophyta</taxon>
        <taxon>Tracheophyta</taxon>
        <taxon>Spermatophyta</taxon>
        <taxon>Magnoliopsida</taxon>
        <taxon>eudicotyledons</taxon>
        <taxon>Gunneridae</taxon>
        <taxon>Pentapetalae</taxon>
        <taxon>rosids</taxon>
        <taxon>fabids</taxon>
        <taxon>Malpighiales</taxon>
        <taxon>Salicaceae</taxon>
        <taxon>Saliceae</taxon>
        <taxon>Populus</taxon>
    </lineage>
</organism>
<evidence type="ECO:0000313" key="2">
    <source>
        <dbReference type="Proteomes" id="UP000309997"/>
    </source>
</evidence>
<comment type="caution">
    <text evidence="1">The sequence shown here is derived from an EMBL/GenBank/DDBJ whole genome shotgun (WGS) entry which is preliminary data.</text>
</comment>
<gene>
    <name evidence="1" type="ORF">D5086_027518</name>
</gene>